<dbReference type="SUPFAM" id="SSF52540">
    <property type="entry name" value="P-loop containing nucleoside triphosphate hydrolases"/>
    <property type="match status" value="1"/>
</dbReference>
<dbReference type="CDD" id="cd01131">
    <property type="entry name" value="PilT"/>
    <property type="match status" value="1"/>
</dbReference>
<comment type="similarity">
    <text evidence="1">Belongs to the GSP E family.</text>
</comment>
<name>A0A1U9NMN1_9BACT</name>
<dbReference type="AlphaFoldDB" id="A0A1U9NMN1"/>
<dbReference type="EMBL" id="CP019791">
    <property type="protein sequence ID" value="AQT68988.1"/>
    <property type="molecule type" value="Genomic_DNA"/>
</dbReference>
<evidence type="ECO:0000313" key="3">
    <source>
        <dbReference type="EMBL" id="AQT68988.1"/>
    </source>
</evidence>
<accession>A0A1U9NMN1</accession>
<proteinExistence type="inferred from homology"/>
<dbReference type="InterPro" id="IPR006321">
    <property type="entry name" value="PilT/PilU"/>
</dbReference>
<gene>
    <name evidence="3" type="primary">pilT_2</name>
    <name evidence="3" type="ORF">STSP2_02166</name>
</gene>
<dbReference type="InterPro" id="IPR003593">
    <property type="entry name" value="AAA+_ATPase"/>
</dbReference>
<dbReference type="Gene3D" id="3.40.50.300">
    <property type="entry name" value="P-loop containing nucleotide triphosphate hydrolases"/>
    <property type="match status" value="1"/>
</dbReference>
<dbReference type="InterPro" id="IPR050921">
    <property type="entry name" value="T4SS_GSP_E_ATPase"/>
</dbReference>
<feature type="domain" description="AAA+ ATPase" evidence="2">
    <location>
        <begin position="148"/>
        <end position="282"/>
    </location>
</feature>
<dbReference type="GO" id="GO:0016887">
    <property type="term" value="F:ATP hydrolysis activity"/>
    <property type="evidence" value="ECO:0007669"/>
    <property type="project" value="InterPro"/>
</dbReference>
<dbReference type="Gene3D" id="3.30.450.90">
    <property type="match status" value="1"/>
</dbReference>
<dbReference type="Pfam" id="PF00437">
    <property type="entry name" value="T2SSE"/>
    <property type="match status" value="1"/>
</dbReference>
<dbReference type="STRING" id="1936003.STSP2_02166"/>
<reference evidence="4" key="1">
    <citation type="submission" date="2017-02" db="EMBL/GenBank/DDBJ databases">
        <title>Comparative genomics and description of representatives of a novel lineage of planctomycetes thriving in anoxic sediments.</title>
        <authorList>
            <person name="Spring S."/>
            <person name="Bunk B."/>
            <person name="Sproer C."/>
        </authorList>
    </citation>
    <scope>NUCLEOTIDE SEQUENCE [LARGE SCALE GENOMIC DNA]</scope>
    <source>
        <strain evidence="4">ST-NAGAB-D1</strain>
    </source>
</reference>
<dbReference type="InterPro" id="IPR001482">
    <property type="entry name" value="T2SS/T4SS_dom"/>
</dbReference>
<dbReference type="SMART" id="SM00382">
    <property type="entry name" value="AAA"/>
    <property type="match status" value="1"/>
</dbReference>
<evidence type="ECO:0000259" key="2">
    <source>
        <dbReference type="SMART" id="SM00382"/>
    </source>
</evidence>
<dbReference type="RefSeq" id="WP_146662436.1">
    <property type="nucleotide sequence ID" value="NZ_CP019791.1"/>
</dbReference>
<dbReference type="NCBIfam" id="TIGR01420">
    <property type="entry name" value="pilT_fam"/>
    <property type="match status" value="1"/>
</dbReference>
<evidence type="ECO:0000313" key="4">
    <source>
        <dbReference type="Proteomes" id="UP000189674"/>
    </source>
</evidence>
<dbReference type="PANTHER" id="PTHR30486">
    <property type="entry name" value="TWITCHING MOTILITY PROTEIN PILT"/>
    <property type="match status" value="1"/>
</dbReference>
<dbReference type="PANTHER" id="PTHR30486:SF6">
    <property type="entry name" value="TYPE IV PILUS RETRACTATION ATPASE PILT"/>
    <property type="match status" value="1"/>
</dbReference>
<dbReference type="InterPro" id="IPR027417">
    <property type="entry name" value="P-loop_NTPase"/>
</dbReference>
<dbReference type="Proteomes" id="UP000189674">
    <property type="component" value="Chromosome"/>
</dbReference>
<dbReference type="KEGG" id="alus:STSP2_02166"/>
<dbReference type="OrthoDB" id="251591at2"/>
<dbReference type="GO" id="GO:0005524">
    <property type="term" value="F:ATP binding"/>
    <property type="evidence" value="ECO:0007669"/>
    <property type="project" value="InterPro"/>
</dbReference>
<keyword evidence="4" id="KW-1185">Reference proteome</keyword>
<evidence type="ECO:0000256" key="1">
    <source>
        <dbReference type="ARBA" id="ARBA00006611"/>
    </source>
</evidence>
<sequence length="388" mass="43773">MTDQDYFSYSVDDKIYPGGDGVKLSMTDMLAYFEKHGAMRVSDLHIKIGTQPAYRVDGDLVRMRGAVMTDDLARKLIYPLIGPREVDRLNKDCSVDCSYRHGKLQYRINVFRENDGLSAAIRALGIEIPEPKDVGFPSNMWQEVVNRKQGLMLFTGITGAGKSTTIASLINYINKNRACRIITLEDPIEYVFDQKHSVISQREVGRDVNSFSDGLRAMMREDPDVIFVGEMRDPETVAMTLTAAETGHLVFSTLHTRDVTGTITRILDYFPSGRQEEVRSQLSLGLAYVISQKLVPRKDGQGRIVAMEILNNTYAVSNLIRHAKIEQLYSLLQTKTRDRVDENMITLERHLARLVKQGKVDLLEAKKWANDQKSFVDAMNVVSDIGVS</sequence>
<protein>
    <submittedName>
        <fullName evidence="3">Twitching mobility protein</fullName>
    </submittedName>
</protein>
<organism evidence="3 4">
    <name type="scientific">Anaerohalosphaera lusitana</name>
    <dbReference type="NCBI Taxonomy" id="1936003"/>
    <lineage>
        <taxon>Bacteria</taxon>
        <taxon>Pseudomonadati</taxon>
        <taxon>Planctomycetota</taxon>
        <taxon>Phycisphaerae</taxon>
        <taxon>Sedimentisphaerales</taxon>
        <taxon>Anaerohalosphaeraceae</taxon>
        <taxon>Anaerohalosphaera</taxon>
    </lineage>
</organism>